<reference evidence="2" key="1">
    <citation type="submission" date="2013-04" db="EMBL/GenBank/DDBJ databases">
        <authorList>
            <person name="Harkins D.M."/>
            <person name="Durkin A.S."/>
            <person name="Selengut J.D."/>
            <person name="Sanka R."/>
            <person name="DePew J."/>
            <person name="Purushe J."/>
            <person name="Ahmed A."/>
            <person name="van der Linden H."/>
            <person name="Goris M.G.A."/>
            <person name="Hartskeerl R.A."/>
            <person name="Vinetz J.M."/>
            <person name="Sutton G.G."/>
            <person name="Nelson W.C."/>
            <person name="Fouts D.E."/>
        </authorList>
    </citation>
    <scope>NUCLEOTIDE SEQUENCE [LARGE SCALE GENOMIC DNA]</scope>
    <source>
        <strain evidence="2">BUT 6</strain>
    </source>
</reference>
<sequence length="38" mass="4352">MGLLNSPLSSGKIKRLSRMTSPSKQLGREWKEKLIHDE</sequence>
<feature type="compositionally biased region" description="Basic and acidic residues" evidence="1">
    <location>
        <begin position="26"/>
        <end position="38"/>
    </location>
</feature>
<gene>
    <name evidence="2" type="ORF">LEP1GSC058_2814</name>
</gene>
<evidence type="ECO:0000313" key="3">
    <source>
        <dbReference type="Proteomes" id="UP000014540"/>
    </source>
</evidence>
<evidence type="ECO:0000256" key="1">
    <source>
        <dbReference type="SAM" id="MobiDB-lite"/>
    </source>
</evidence>
<protein>
    <submittedName>
        <fullName evidence="2">Uncharacterized protein</fullName>
    </submittedName>
</protein>
<keyword evidence="3" id="KW-1185">Reference proteome</keyword>
<proteinExistence type="predicted"/>
<evidence type="ECO:0000313" key="2">
    <source>
        <dbReference type="EMBL" id="EPG73099.1"/>
    </source>
</evidence>
<dbReference type="EMBL" id="AKWZ02000010">
    <property type="protein sequence ID" value="EPG73099.1"/>
    <property type="molecule type" value="Genomic_DNA"/>
</dbReference>
<organism evidence="2 3">
    <name type="scientific">Leptospira fainei serovar Hurstbridge str. BUT 6</name>
    <dbReference type="NCBI Taxonomy" id="1193011"/>
    <lineage>
        <taxon>Bacteria</taxon>
        <taxon>Pseudomonadati</taxon>
        <taxon>Spirochaetota</taxon>
        <taxon>Spirochaetia</taxon>
        <taxon>Leptospirales</taxon>
        <taxon>Leptospiraceae</taxon>
        <taxon>Leptospira</taxon>
    </lineage>
</organism>
<name>S3UXN2_9LEPT</name>
<feature type="region of interest" description="Disordered" evidence="1">
    <location>
        <begin position="1"/>
        <end position="38"/>
    </location>
</feature>
<comment type="caution">
    <text evidence="2">The sequence shown here is derived from an EMBL/GenBank/DDBJ whole genome shotgun (WGS) entry which is preliminary data.</text>
</comment>
<accession>S3UXN2</accession>
<dbReference type="AlphaFoldDB" id="S3UXN2"/>
<dbReference type="Proteomes" id="UP000014540">
    <property type="component" value="Unassembled WGS sequence"/>
</dbReference>